<dbReference type="Proteomes" id="UP001165186">
    <property type="component" value="Unassembled WGS sequence"/>
</dbReference>
<dbReference type="EMBL" id="BSXG01000034">
    <property type="protein sequence ID" value="GME27096.1"/>
    <property type="molecule type" value="Genomic_DNA"/>
</dbReference>
<protein>
    <submittedName>
        <fullName evidence="1">Uncharacterized protein</fullName>
    </submittedName>
</protein>
<comment type="caution">
    <text evidence="1">The sequence shown here is derived from an EMBL/GenBank/DDBJ whole genome shotgun (WGS) entry which is preliminary data.</text>
</comment>
<accession>A0ACB5S2V9</accession>
<name>A0ACB5S2V9_9PEZI</name>
<evidence type="ECO:0000313" key="2">
    <source>
        <dbReference type="Proteomes" id="UP001165186"/>
    </source>
</evidence>
<keyword evidence="2" id="KW-1185">Reference proteome</keyword>
<reference evidence="1" key="1">
    <citation type="submission" date="2024-09" db="EMBL/GenBank/DDBJ databases">
        <title>Draft Genome Sequences of Neofusicoccum parvum.</title>
        <authorList>
            <person name="Ashida A."/>
            <person name="Camagna M."/>
            <person name="Tanaka A."/>
            <person name="Takemoto D."/>
        </authorList>
    </citation>
    <scope>NUCLEOTIDE SEQUENCE</scope>
    <source>
        <strain evidence="1">PPO83</strain>
    </source>
</reference>
<gene>
    <name evidence="1" type="primary">g3418</name>
    <name evidence="1" type="ORF">NpPPO83_00003418</name>
</gene>
<evidence type="ECO:0000313" key="1">
    <source>
        <dbReference type="EMBL" id="GME27096.1"/>
    </source>
</evidence>
<sequence>MISIPISPGGTGKTHVLLASLVGLLAMGFKALLVCKEENTADCLASRALKEVSHDQICRFYSQGMVNAYKNRASILGYEGGKSDFQGETISAWPLRQRSNHEIQKAKVVVASVNGCEAVVDAGFNPDIDEASLITDAELCLLLVAAHQSVLAVVIAGDPNQCRPHFISEAVNTHFPALSFCPLERLNTDNAERSMFSLKENFRQVPELGELYSKLAHAKDRMVFVPRPSPVLVNNVNQAISQRALPFDSNYDGQREFFLDVACISHRQDNTHSISNTGGVDAIAEVIKYLFERAGVARDQTSVIKPLLIYQSIFISKYFPEL</sequence>
<proteinExistence type="predicted"/>
<organism evidence="1 2">
    <name type="scientific">Neofusicoccum parvum</name>
    <dbReference type="NCBI Taxonomy" id="310453"/>
    <lineage>
        <taxon>Eukaryota</taxon>
        <taxon>Fungi</taxon>
        <taxon>Dikarya</taxon>
        <taxon>Ascomycota</taxon>
        <taxon>Pezizomycotina</taxon>
        <taxon>Dothideomycetes</taxon>
        <taxon>Dothideomycetes incertae sedis</taxon>
        <taxon>Botryosphaeriales</taxon>
        <taxon>Botryosphaeriaceae</taxon>
        <taxon>Neofusicoccum</taxon>
    </lineage>
</organism>